<comment type="caution">
    <text evidence="1">The sequence shown here is derived from an EMBL/GenBank/DDBJ whole genome shotgun (WGS) entry which is preliminary data.</text>
</comment>
<organism evidence="1 2">
    <name type="scientific">Racocetra fulgida</name>
    <dbReference type="NCBI Taxonomy" id="60492"/>
    <lineage>
        <taxon>Eukaryota</taxon>
        <taxon>Fungi</taxon>
        <taxon>Fungi incertae sedis</taxon>
        <taxon>Mucoromycota</taxon>
        <taxon>Glomeromycotina</taxon>
        <taxon>Glomeromycetes</taxon>
        <taxon>Diversisporales</taxon>
        <taxon>Gigasporaceae</taxon>
        <taxon>Racocetra</taxon>
    </lineage>
</organism>
<accession>A0A9N9JYM1</accession>
<sequence>HNSTQIQSFTQQYTVNNVLSEKSYKKVSQERLKFGTLIGEAKKAIQFAIQEDDDELIQFIKAYNKKKEDHLNIYF</sequence>
<protein>
    <submittedName>
        <fullName evidence="1">8186_t:CDS:1</fullName>
    </submittedName>
</protein>
<dbReference type="AlphaFoldDB" id="A0A9N9JYM1"/>
<keyword evidence="2" id="KW-1185">Reference proteome</keyword>
<reference evidence="1" key="1">
    <citation type="submission" date="2021-06" db="EMBL/GenBank/DDBJ databases">
        <authorList>
            <person name="Kallberg Y."/>
            <person name="Tangrot J."/>
            <person name="Rosling A."/>
        </authorList>
    </citation>
    <scope>NUCLEOTIDE SEQUENCE</scope>
    <source>
        <strain evidence="1">IN212</strain>
    </source>
</reference>
<dbReference type="EMBL" id="CAJVPZ010075172">
    <property type="protein sequence ID" value="CAG8803679.1"/>
    <property type="molecule type" value="Genomic_DNA"/>
</dbReference>
<proteinExistence type="predicted"/>
<gene>
    <name evidence="1" type="ORF">RFULGI_LOCUS18000</name>
</gene>
<name>A0A9N9JYM1_9GLOM</name>
<evidence type="ECO:0000313" key="1">
    <source>
        <dbReference type="EMBL" id="CAG8803679.1"/>
    </source>
</evidence>
<feature type="non-terminal residue" evidence="1">
    <location>
        <position position="1"/>
    </location>
</feature>
<evidence type="ECO:0000313" key="2">
    <source>
        <dbReference type="Proteomes" id="UP000789396"/>
    </source>
</evidence>
<dbReference type="Proteomes" id="UP000789396">
    <property type="component" value="Unassembled WGS sequence"/>
</dbReference>
<dbReference type="OrthoDB" id="2437642at2759"/>